<dbReference type="InterPro" id="IPR020568">
    <property type="entry name" value="Ribosomal_Su5_D2-typ_SF"/>
</dbReference>
<dbReference type="Gene3D" id="1.10.8.60">
    <property type="match status" value="1"/>
</dbReference>
<feature type="coiled-coil region" evidence="2">
    <location>
        <begin position="562"/>
        <end position="589"/>
    </location>
</feature>
<protein>
    <recommendedName>
        <fullName evidence="3">Lon proteolytic domain-containing protein</fullName>
    </recommendedName>
</protein>
<dbReference type="PANTHER" id="PTHR43718:SF2">
    <property type="entry name" value="LON PROTEASE HOMOLOG, MITOCHONDRIAL"/>
    <property type="match status" value="1"/>
</dbReference>
<accession>A0A6C0IJ58</accession>
<organism evidence="4">
    <name type="scientific">viral metagenome</name>
    <dbReference type="NCBI Taxonomy" id="1070528"/>
    <lineage>
        <taxon>unclassified sequences</taxon>
        <taxon>metagenomes</taxon>
        <taxon>organismal metagenomes</taxon>
    </lineage>
</organism>
<dbReference type="PRINTS" id="PR00830">
    <property type="entry name" value="ENDOLAPTASE"/>
</dbReference>
<dbReference type="SUPFAM" id="SSF54211">
    <property type="entry name" value="Ribosomal protein S5 domain 2-like"/>
    <property type="match status" value="1"/>
</dbReference>
<dbReference type="EMBL" id="MN740202">
    <property type="protein sequence ID" value="QHT93204.1"/>
    <property type="molecule type" value="Genomic_DNA"/>
</dbReference>
<evidence type="ECO:0000256" key="1">
    <source>
        <dbReference type="ARBA" id="ARBA00022670"/>
    </source>
</evidence>
<dbReference type="Pfam" id="PF05362">
    <property type="entry name" value="Lon_C"/>
    <property type="match status" value="1"/>
</dbReference>
<keyword evidence="1" id="KW-0378">Hydrolase</keyword>
<dbReference type="GO" id="GO:0006515">
    <property type="term" value="P:protein quality control for misfolded or incompletely synthesized proteins"/>
    <property type="evidence" value="ECO:0007669"/>
    <property type="project" value="TreeGrafter"/>
</dbReference>
<dbReference type="SUPFAM" id="SSF52540">
    <property type="entry name" value="P-loop containing nucleoside triphosphate hydrolases"/>
    <property type="match status" value="1"/>
</dbReference>
<dbReference type="GO" id="GO:0016887">
    <property type="term" value="F:ATP hydrolysis activity"/>
    <property type="evidence" value="ECO:0007669"/>
    <property type="project" value="InterPro"/>
</dbReference>
<evidence type="ECO:0000256" key="2">
    <source>
        <dbReference type="SAM" id="Coils"/>
    </source>
</evidence>
<dbReference type="InterPro" id="IPR014721">
    <property type="entry name" value="Ribsml_uS5_D2-typ_fold_subgr"/>
</dbReference>
<dbReference type="GO" id="GO:0005524">
    <property type="term" value="F:ATP binding"/>
    <property type="evidence" value="ECO:0007669"/>
    <property type="project" value="InterPro"/>
</dbReference>
<dbReference type="Pfam" id="PF00004">
    <property type="entry name" value="AAA"/>
    <property type="match status" value="1"/>
</dbReference>
<dbReference type="Gene3D" id="3.40.50.300">
    <property type="entry name" value="P-loop containing nucleotide triphosphate hydrolases"/>
    <property type="match status" value="1"/>
</dbReference>
<sequence length="1068" mass="122936">MDDDSENIGTFIKNKTIYIQQIIRKTIIAVVRHNAEKLFSNSDTKLAIPILNNLYTDSETILRDVSAQTDPIALYASLDKLQKIINNLSMIICGFGTQDIEELLFIIFGSEFKELSFQDEIMQAKFELIKQHVRPYGYKVIHWNKKKRSTSRRKTYCEDKIIDSILEIDQSSNIECYELEGENEHLYKKMNGIRITIQNEKAKKTLIINGIIDNIHIHCFTNKYIQHRIDDISSLYYVRQKHENEIIEEIIGALTIKDILIHGKNDILKQAFSIMSEVNSLKQAKLVSTFKQFLELDTYMKCKMVMNLLLSKDHEVQYICYLLYELLALDQEDLSVASVMYDILPWKFKTKLDEMIKVSSRKSDDITKRYEVSQVSIEQQIYLMKAPENVKEKAMLKLKEIKGRPDEGSQKAKQYLEGLLKLPFGVYRQEPILKKVKDFNKTNNQMVNVLNQYFPTLNMKMKNQRTILEIYQNIKHIRQNIIPATIHSVIQTLNKNTNKSTSQVVQYINNIMKKNGQKRLPLNQPKQKQIENIQQVLNNAHETDLYEIYDKTHEKINEQFSLKDTYEQVVELETNVQDVETEMNDVMNTMEKSIYGHTRAKSQIMKIIGQWMNGKLSGYCFGFEGSPGIGKTSLAKKGISKCLKNDDGETRPFSFIALGGSANGSTIEGHSYTYMNSTWGKVVEILMDSKCMNPIIYIDELDKVSKTEHGKEIIGILTHLIDGTQNDAFQDKYFSGIDIDLSKALFIFSYNDPEQIDRILLDRIHRIKFDNLSLEDKMVIVKDYILPEINDKMGFEDVVELSDTLIQYIIENYTLEPGVRKLKEILFDMYGEINLEILKVDTFHSMNIPLQLTEYDIDKKYLKNYKKINEKLIHSSPEKGVINGLWANTLGHGGIIPIQCMLFPSSSFLELRLTGLQGDVMKESMNVAKTLAWDLTPEKRIKVLLKQFSDTKKQGLHIHCPEGAISKDGPSAGTAITVAIYSIFNNKEIRHDLAITGEINLQGQVTPIGGLDVKIIGGIKAGVKTFLYPKGNERDFEEWKTNNKKEVDDIRFIGVSNIKEVFNYVFVD</sequence>
<dbReference type="PANTHER" id="PTHR43718">
    <property type="entry name" value="LON PROTEASE"/>
    <property type="match status" value="1"/>
</dbReference>
<dbReference type="GO" id="GO:0004176">
    <property type="term" value="F:ATP-dependent peptidase activity"/>
    <property type="evidence" value="ECO:0007669"/>
    <property type="project" value="InterPro"/>
</dbReference>
<name>A0A6C0IJ58_9ZZZZ</name>
<dbReference type="Gene3D" id="3.30.230.10">
    <property type="match status" value="1"/>
</dbReference>
<dbReference type="InterPro" id="IPR003959">
    <property type="entry name" value="ATPase_AAA_core"/>
</dbReference>
<dbReference type="InterPro" id="IPR008269">
    <property type="entry name" value="Lon_proteolytic"/>
</dbReference>
<dbReference type="InterPro" id="IPR027065">
    <property type="entry name" value="Lon_Prtase"/>
</dbReference>
<proteinExistence type="predicted"/>
<dbReference type="AlphaFoldDB" id="A0A6C0IJ58"/>
<dbReference type="GO" id="GO:0004252">
    <property type="term" value="F:serine-type endopeptidase activity"/>
    <property type="evidence" value="ECO:0007669"/>
    <property type="project" value="InterPro"/>
</dbReference>
<dbReference type="PROSITE" id="PS51786">
    <property type="entry name" value="LON_PROTEOLYTIC"/>
    <property type="match status" value="1"/>
</dbReference>
<feature type="domain" description="Lon proteolytic" evidence="3">
    <location>
        <begin position="876"/>
        <end position="1068"/>
    </location>
</feature>
<evidence type="ECO:0000259" key="3">
    <source>
        <dbReference type="PROSITE" id="PS51786"/>
    </source>
</evidence>
<evidence type="ECO:0000313" key="4">
    <source>
        <dbReference type="EMBL" id="QHT93204.1"/>
    </source>
</evidence>
<keyword evidence="2" id="KW-0175">Coiled coil</keyword>
<keyword evidence="1" id="KW-0645">Protease</keyword>
<reference evidence="4" key="1">
    <citation type="journal article" date="2020" name="Nature">
        <title>Giant virus diversity and host interactions through global metagenomics.</title>
        <authorList>
            <person name="Schulz F."/>
            <person name="Roux S."/>
            <person name="Paez-Espino D."/>
            <person name="Jungbluth S."/>
            <person name="Walsh D.A."/>
            <person name="Denef V.J."/>
            <person name="McMahon K.D."/>
            <person name="Konstantinidis K.T."/>
            <person name="Eloe-Fadrosh E.A."/>
            <person name="Kyrpides N.C."/>
            <person name="Woyke T."/>
        </authorList>
    </citation>
    <scope>NUCLEOTIDE SEQUENCE</scope>
    <source>
        <strain evidence="4">GVMAG-M-3300023210-19</strain>
    </source>
</reference>
<dbReference type="InterPro" id="IPR027417">
    <property type="entry name" value="P-loop_NTPase"/>
</dbReference>